<accession>A0A9W9DAN2</accession>
<feature type="compositionally biased region" description="Basic and acidic residues" evidence="1">
    <location>
        <begin position="86"/>
        <end position="99"/>
    </location>
</feature>
<evidence type="ECO:0000313" key="2">
    <source>
        <dbReference type="EMBL" id="KAJ4411544.1"/>
    </source>
</evidence>
<comment type="caution">
    <text evidence="2">The sequence shown here is derived from an EMBL/GenBank/DDBJ whole genome shotgun (WGS) entry which is preliminary data.</text>
</comment>
<evidence type="ECO:0000313" key="3">
    <source>
        <dbReference type="Proteomes" id="UP001140510"/>
    </source>
</evidence>
<evidence type="ECO:0000256" key="1">
    <source>
        <dbReference type="SAM" id="MobiDB-lite"/>
    </source>
</evidence>
<dbReference type="Proteomes" id="UP001140510">
    <property type="component" value="Unassembled WGS sequence"/>
</dbReference>
<proteinExistence type="predicted"/>
<gene>
    <name evidence="2" type="ORF">N0V91_001328</name>
</gene>
<dbReference type="AlphaFoldDB" id="A0A9W9DAN2"/>
<protein>
    <submittedName>
        <fullName evidence="2">Uncharacterized protein</fullName>
    </submittedName>
</protein>
<keyword evidence="3" id="KW-1185">Reference proteome</keyword>
<organism evidence="2 3">
    <name type="scientific">Didymella pomorum</name>
    <dbReference type="NCBI Taxonomy" id="749634"/>
    <lineage>
        <taxon>Eukaryota</taxon>
        <taxon>Fungi</taxon>
        <taxon>Dikarya</taxon>
        <taxon>Ascomycota</taxon>
        <taxon>Pezizomycotina</taxon>
        <taxon>Dothideomycetes</taxon>
        <taxon>Pleosporomycetidae</taxon>
        <taxon>Pleosporales</taxon>
        <taxon>Pleosporineae</taxon>
        <taxon>Didymellaceae</taxon>
        <taxon>Didymella</taxon>
    </lineage>
</organism>
<dbReference type="EMBL" id="JAPEVA010000005">
    <property type="protein sequence ID" value="KAJ4411544.1"/>
    <property type="molecule type" value="Genomic_DNA"/>
</dbReference>
<sequence length="176" mass="20029">MFSLDTPPRKAAKMHRRPSIQIDVDFAYSLPPAPARRWPTEGRTHTIYMNYVNTLRGRGDAIEALAHFQQTGKYLDQGLGVVERRKKEKLAEPRTHEPEADPGDYSNMFEEDLSGSFGDMTMGDYVSEQNKLVQQVHASTPQGTTPFLKSIIERYPCPNEIVKERFGFDDLPSPKK</sequence>
<dbReference type="OrthoDB" id="10374841at2759"/>
<reference evidence="2" key="1">
    <citation type="submission" date="2022-10" db="EMBL/GenBank/DDBJ databases">
        <title>Tapping the CABI collections for fungal endophytes: first genome assemblies for Collariella, Neodidymelliopsis, Ascochyta clinopodiicola, Didymella pomorum, Didymosphaeria variabile, Neocosmospora piperis and Neocucurbitaria cava.</title>
        <authorList>
            <person name="Hill R."/>
        </authorList>
    </citation>
    <scope>NUCLEOTIDE SEQUENCE</scope>
    <source>
        <strain evidence="2">IMI 355091</strain>
    </source>
</reference>
<name>A0A9W9DAN2_9PLEO</name>
<feature type="region of interest" description="Disordered" evidence="1">
    <location>
        <begin position="86"/>
        <end position="107"/>
    </location>
</feature>